<reference evidence="3 4" key="1">
    <citation type="submission" date="2019-05" db="EMBL/GenBank/DDBJ databases">
        <authorList>
            <consortium name="Pathogen Informatics"/>
        </authorList>
    </citation>
    <scope>NUCLEOTIDE SEQUENCE [LARGE SCALE GENOMIC DNA]</scope>
    <source>
        <strain evidence="3 4">NCTC12971</strain>
    </source>
</reference>
<dbReference type="PANTHER" id="PTHR30203:SF32">
    <property type="entry name" value="CATION EFFLUX SYSTEM PROTEIN CUSC"/>
    <property type="match status" value="1"/>
</dbReference>
<dbReference type="AlphaFoldDB" id="A0A4U9HG98"/>
<evidence type="ECO:0000256" key="2">
    <source>
        <dbReference type="ARBA" id="ARBA00007613"/>
    </source>
</evidence>
<dbReference type="Pfam" id="PF02321">
    <property type="entry name" value="OEP"/>
    <property type="match status" value="1"/>
</dbReference>
<dbReference type="GO" id="GO:0015562">
    <property type="term" value="F:efflux transmembrane transporter activity"/>
    <property type="evidence" value="ECO:0007669"/>
    <property type="project" value="InterPro"/>
</dbReference>
<evidence type="ECO:0000313" key="3">
    <source>
        <dbReference type="EMBL" id="VTP62685.1"/>
    </source>
</evidence>
<dbReference type="InterPro" id="IPR010131">
    <property type="entry name" value="MdtP/NodT-like"/>
</dbReference>
<protein>
    <submittedName>
        <fullName evidence="3">Outer membrane protein oprM</fullName>
    </submittedName>
</protein>
<dbReference type="SUPFAM" id="SSF56954">
    <property type="entry name" value="Outer membrane efflux proteins (OEP)"/>
    <property type="match status" value="1"/>
</dbReference>
<dbReference type="PROSITE" id="PS51257">
    <property type="entry name" value="PROKAR_LIPOPROTEIN"/>
    <property type="match status" value="1"/>
</dbReference>
<comment type="similarity">
    <text evidence="2">Belongs to the outer membrane factor (OMF) (TC 1.B.17) family.</text>
</comment>
<evidence type="ECO:0000313" key="4">
    <source>
        <dbReference type="Proteomes" id="UP000307968"/>
    </source>
</evidence>
<dbReference type="Proteomes" id="UP000307968">
    <property type="component" value="Chromosome"/>
</dbReference>
<dbReference type="EMBL" id="LR590463">
    <property type="protein sequence ID" value="VTP62685.1"/>
    <property type="molecule type" value="Genomic_DNA"/>
</dbReference>
<evidence type="ECO:0000256" key="1">
    <source>
        <dbReference type="ARBA" id="ARBA00004459"/>
    </source>
</evidence>
<dbReference type="Gene3D" id="1.20.1600.10">
    <property type="entry name" value="Outer membrane efflux proteins (OEP)"/>
    <property type="match status" value="1"/>
</dbReference>
<organism evidence="3 4">
    <name type="scientific">Serratia rubidaea</name>
    <name type="common">Serratia marinorubra</name>
    <dbReference type="NCBI Taxonomy" id="61652"/>
    <lineage>
        <taxon>Bacteria</taxon>
        <taxon>Pseudomonadati</taxon>
        <taxon>Pseudomonadota</taxon>
        <taxon>Gammaproteobacteria</taxon>
        <taxon>Enterobacterales</taxon>
        <taxon>Yersiniaceae</taxon>
        <taxon>Serratia</taxon>
    </lineage>
</organism>
<dbReference type="PANTHER" id="PTHR30203">
    <property type="entry name" value="OUTER MEMBRANE CATION EFFLUX PROTEIN"/>
    <property type="match status" value="1"/>
</dbReference>
<comment type="subcellular location">
    <subcellularLocation>
        <location evidence="1">Cell outer membrane</location>
        <topology evidence="1">Lipid-anchor</topology>
    </subcellularLocation>
</comment>
<accession>A0A4U9HG98</accession>
<name>A0A4U9HG98_SERRU</name>
<sequence length="314" mass="33537">MTQNKLLQRLAVVSLPWLLTGCLSLDPDYQRPALPVTLGDSAAASQTAGYPQVAWRDYITDPRLRQVVALSLDANRDLREAIANIAAARAQYAQSRASLLPTLDAGLDGSRSRALSGSGNATAISQSYQAQASTSAFELDLFGKNRSQTRAQYESYLSSAEAARSTRLSVIATVVEAWITLAADRSNLAAAQDTMASAQRSLAVTRNNQRHGIVSLVDVASADTVYQAARADVAEYATLVAQDNNALVLAVGQPVAADLLRRHRGAGRQHAGTVGGVSSQVLLNRPDVLAAEHTLKSATRISARRGRRFSPPFR</sequence>
<proteinExistence type="inferred from homology"/>
<dbReference type="InterPro" id="IPR003423">
    <property type="entry name" value="OMP_efflux"/>
</dbReference>
<gene>
    <name evidence="3" type="primary">oprM_1</name>
    <name evidence="3" type="ORF">NCTC12971_02764</name>
</gene>